<feature type="chain" id="PRO_5046546074" evidence="5">
    <location>
        <begin position="30"/>
        <end position="592"/>
    </location>
</feature>
<evidence type="ECO:0000256" key="2">
    <source>
        <dbReference type="ARBA" id="ARBA00022525"/>
    </source>
</evidence>
<keyword evidence="2" id="KW-0964">Secreted</keyword>
<name>A0ABT0MD37_9BACL</name>
<dbReference type="EMBL" id="JAMAST010000022">
    <property type="protein sequence ID" value="MCL1632797.1"/>
    <property type="molecule type" value="Genomic_DNA"/>
</dbReference>
<dbReference type="Pfam" id="PF24517">
    <property type="entry name" value="CBM96"/>
    <property type="match status" value="1"/>
</dbReference>
<sequence length="592" mass="66009">MFFTQLKKWLCTLLCATLIISLLPSVASADSAGSQKEKVHPSASTTANVNKKPQTKKELVSARDAYSKTLVDDTGQLTKEIYAEPIHNKFKGKWENISDKIVSDTSSDEMQTDATQLKVNYPKKLQKNKKIRYRFGSDTLTIDQIKAFDDSGEVSPNPSSKMEHNKNQLVYKDIFPGMDLRHISFNKEVKEDWILHEYKGIHQFEYDLHTTLNPHVNDDGSIGFYKDEAYKQNIFMMPRPIMEDSNINPGLGNGVKSSKVHYELEQTGDQSYKIRLIVDKDWLTSPDRVYPVYIDPSVTLNVLADTFISSAYPTTNYNKEWDSTQGEYVLKVGKYDSTTGTNYAFIKFAIVGELKGAIIDSANLNVYVTHSYYTTQKTGLWVDRANSYWNANQLTWNNRPSSTNITSTSVARDQWATLNVKSAVQGFVKGDYSNEGFKFHTNGNGQTYWKKITAGESANKAKLAISYHYPTMTNPSVTAAQNGIGQSTGYVNVSWAKADGASAYELQLFDGKGFETVYSGSGTSWTSKGKNIFPKAPYSSSSTYKLDGTGTELAVNPSDFFSAKSGTATTRKDYGFRVIAKYPGGNSPALPK</sequence>
<evidence type="ECO:0000256" key="3">
    <source>
        <dbReference type="ARBA" id="ARBA00022729"/>
    </source>
</evidence>
<dbReference type="RefSeq" id="WP_249103205.1">
    <property type="nucleotide sequence ID" value="NZ_JAMAST010000022.1"/>
</dbReference>
<organism evidence="7 8">
    <name type="scientific">Sporolactobacillus mangiferae</name>
    <dbReference type="NCBI Taxonomy" id="2940498"/>
    <lineage>
        <taxon>Bacteria</taxon>
        <taxon>Bacillati</taxon>
        <taxon>Bacillota</taxon>
        <taxon>Bacilli</taxon>
        <taxon>Bacillales</taxon>
        <taxon>Sporolactobacillaceae</taxon>
        <taxon>Sporolactobacillus</taxon>
    </lineage>
</organism>
<evidence type="ECO:0000259" key="6">
    <source>
        <dbReference type="Pfam" id="PF24517"/>
    </source>
</evidence>
<feature type="signal peptide" evidence="5">
    <location>
        <begin position="1"/>
        <end position="29"/>
    </location>
</feature>
<gene>
    <name evidence="7" type="ORF">M3N64_12785</name>
</gene>
<comment type="caution">
    <text evidence="7">The sequence shown here is derived from an EMBL/GenBank/DDBJ whole genome shotgun (WGS) entry which is preliminary data.</text>
</comment>
<dbReference type="NCBIfam" id="NF033679">
    <property type="entry name" value="DNRLRE_dom"/>
    <property type="match status" value="1"/>
</dbReference>
<keyword evidence="3 5" id="KW-0732">Signal</keyword>
<reference evidence="7 8" key="1">
    <citation type="submission" date="2022-05" db="EMBL/GenBank/DDBJ databases">
        <title>Sporolactobacillus sp nov CPB3-1, isolated from tree bark (Mangifera indica L.).</title>
        <authorList>
            <person name="Phuengjayaem S."/>
            <person name="Tanasupawat S."/>
        </authorList>
    </citation>
    <scope>NUCLEOTIDE SEQUENCE [LARGE SCALE GENOMIC DNA]</scope>
    <source>
        <strain evidence="7 8">CPB3-1</strain>
    </source>
</reference>
<feature type="domain" description="Carbohydrate-binding module family 96" evidence="6">
    <location>
        <begin position="297"/>
        <end position="466"/>
    </location>
</feature>
<evidence type="ECO:0000256" key="5">
    <source>
        <dbReference type="SAM" id="SignalP"/>
    </source>
</evidence>
<feature type="region of interest" description="Disordered" evidence="4">
    <location>
        <begin position="37"/>
        <end position="59"/>
    </location>
</feature>
<comment type="subcellular location">
    <subcellularLocation>
        <location evidence="1">Secreted</location>
    </subcellularLocation>
</comment>
<keyword evidence="8" id="KW-1185">Reference proteome</keyword>
<evidence type="ECO:0000313" key="8">
    <source>
        <dbReference type="Proteomes" id="UP001203004"/>
    </source>
</evidence>
<accession>A0ABT0MD37</accession>
<protein>
    <submittedName>
        <fullName evidence="7">DNRLRE domain-containing protein</fullName>
    </submittedName>
</protein>
<evidence type="ECO:0000313" key="7">
    <source>
        <dbReference type="EMBL" id="MCL1632797.1"/>
    </source>
</evidence>
<dbReference type="Proteomes" id="UP001203004">
    <property type="component" value="Unassembled WGS sequence"/>
</dbReference>
<evidence type="ECO:0000256" key="1">
    <source>
        <dbReference type="ARBA" id="ARBA00004613"/>
    </source>
</evidence>
<feature type="compositionally biased region" description="Polar residues" evidence="4">
    <location>
        <begin position="42"/>
        <end position="52"/>
    </location>
</feature>
<proteinExistence type="predicted"/>
<evidence type="ECO:0000256" key="4">
    <source>
        <dbReference type="SAM" id="MobiDB-lite"/>
    </source>
</evidence>
<dbReference type="InterPro" id="IPR055372">
    <property type="entry name" value="CBM96"/>
</dbReference>